<keyword evidence="1" id="KW-1133">Transmembrane helix</keyword>
<reference evidence="2" key="1">
    <citation type="submission" date="2013-07" db="EMBL/GenBank/DDBJ databases">
        <title>The genome of an arbuscular mycorrhizal fungus provides insights into the evolution of the oldest plant symbiosis.</title>
        <authorList>
            <consortium name="DOE Joint Genome Institute"/>
            <person name="Tisserant E."/>
            <person name="Malbreil M."/>
            <person name="Kuo A."/>
            <person name="Kohler A."/>
            <person name="Symeonidi A."/>
            <person name="Balestrini R."/>
            <person name="Charron P."/>
            <person name="Duensing N."/>
            <person name="Frei-dit-Frey N."/>
            <person name="Gianinazzi-Pearson V."/>
            <person name="Gilbert B."/>
            <person name="Handa Y."/>
            <person name="Hijri M."/>
            <person name="Kaul R."/>
            <person name="Kawaguchi M."/>
            <person name="Krajinski F."/>
            <person name="Lammers P."/>
            <person name="Lapierre D."/>
            <person name="Masclaux F.G."/>
            <person name="Murat C."/>
            <person name="Morin E."/>
            <person name="Ndikumana S."/>
            <person name="Pagni M."/>
            <person name="Petitpierre D."/>
            <person name="Requena N."/>
            <person name="Rosikiewicz P."/>
            <person name="Riley R."/>
            <person name="Saito K."/>
            <person name="San Clemente H."/>
            <person name="Shapiro H."/>
            <person name="van Tuinen D."/>
            <person name="Becard G."/>
            <person name="Bonfante P."/>
            <person name="Paszkowski U."/>
            <person name="Shachar-Hill Y."/>
            <person name="Young J.P."/>
            <person name="Sanders I.R."/>
            <person name="Henrissat B."/>
            <person name="Rensing S.A."/>
            <person name="Grigoriev I.V."/>
            <person name="Corradi N."/>
            <person name="Roux C."/>
            <person name="Martin F."/>
        </authorList>
    </citation>
    <scope>NUCLEOTIDE SEQUENCE</scope>
    <source>
        <strain evidence="2">DAOM 197198</strain>
    </source>
</reference>
<proteinExistence type="predicted"/>
<evidence type="ECO:0000256" key="1">
    <source>
        <dbReference type="SAM" id="Phobius"/>
    </source>
</evidence>
<dbReference type="AlphaFoldDB" id="U9UWK3"/>
<protein>
    <submittedName>
        <fullName evidence="2">Uncharacterized protein</fullName>
    </submittedName>
</protein>
<name>U9UWK3_RHIID</name>
<organism evidence="2">
    <name type="scientific">Rhizophagus irregularis (strain DAOM 181602 / DAOM 197198 / MUCL 43194)</name>
    <name type="common">Arbuscular mycorrhizal fungus</name>
    <name type="synonym">Glomus intraradices</name>
    <dbReference type="NCBI Taxonomy" id="747089"/>
    <lineage>
        <taxon>Eukaryota</taxon>
        <taxon>Fungi</taxon>
        <taxon>Fungi incertae sedis</taxon>
        <taxon>Mucoromycota</taxon>
        <taxon>Glomeromycotina</taxon>
        <taxon>Glomeromycetes</taxon>
        <taxon>Glomerales</taxon>
        <taxon>Glomeraceae</taxon>
        <taxon>Rhizophagus</taxon>
    </lineage>
</organism>
<evidence type="ECO:0000313" key="2">
    <source>
        <dbReference type="EMBL" id="ESA24082.1"/>
    </source>
</evidence>
<sequence length="192" mass="22195">MFNNSFMYNFVQTSSYRTAASSATSSSLPTAYSFLTTLFSLTINIYSFLAVVKRDEGKDCDQDPSSKKSENKWDIMKSNILPNKEANVIKSKLARLIKKYKSIKKHNKLIIKLVKIKRTGIGNFYADQLIPAGIKDLFNSANRETVMATAIAEMGQKLKKEQLEVEKERWVYKRERSRIEFELRIKELDLKF</sequence>
<gene>
    <name evidence="2" type="ORF">GLOINDRAFT_1583</name>
</gene>
<dbReference type="HOGENOM" id="CLU_1415846_0_0_1"/>
<feature type="transmembrane region" description="Helical" evidence="1">
    <location>
        <begin position="31"/>
        <end position="52"/>
    </location>
</feature>
<keyword evidence="1" id="KW-0472">Membrane</keyword>
<dbReference type="EMBL" id="KI274230">
    <property type="protein sequence ID" value="ESA24082.1"/>
    <property type="molecule type" value="Genomic_DNA"/>
</dbReference>
<accession>U9UWK3</accession>
<keyword evidence="1" id="KW-0812">Transmembrane</keyword>
<dbReference type="VEuPathDB" id="FungiDB:RhiirFUN_017087"/>